<reference evidence="1 2" key="1">
    <citation type="submission" date="2018-03" db="EMBL/GenBank/DDBJ databases">
        <title>Candida pseudohaemulonii genome assembly and annotation.</title>
        <authorList>
            <person name="Munoz J.F."/>
            <person name="Gade L.G."/>
            <person name="Chow N.A."/>
            <person name="Litvintseva A.P."/>
            <person name="Loparev V.N."/>
            <person name="Cuomo C.A."/>
        </authorList>
    </citation>
    <scope>NUCLEOTIDE SEQUENCE [LARGE SCALE GENOMIC DNA]</scope>
    <source>
        <strain evidence="1 2">B12108</strain>
    </source>
</reference>
<keyword evidence="2" id="KW-1185">Reference proteome</keyword>
<sequence length="342" mass="39671">MKPPKASPERIASLVKKAQAEIPAKIPVVMRRLYEADPNESSSSILEELVNNGPKQKNSLLARDDVASLLTEAPKSNVLRFECRNAYVGRRDFYNIQPIPRERLYSYKNPLTKGLRFDVVKARNPLSLLFSGAYYLVFPNHLQACIYYMETRNRVMNGFNMKLEFVSPLHTHLKRMGSPLLEPGSQFSPLPNLAAHDKSSFDSIFKQSTEKSEILRQLERYKGYKDTSLLDPHPNYHLLQRFMGIPSRYQLVLVRNLPFGLSSQTLSDLLWDYRFSDRVAPLNSWKEIIKDPTTQTHLTLIHFGDEQSAMRFVRNFHGRKWDPVNKEREKQLYQPVLCEILE</sequence>
<comment type="caution">
    <text evidence="1">The sequence shown here is derived from an EMBL/GenBank/DDBJ whole genome shotgun (WGS) entry which is preliminary data.</text>
</comment>
<dbReference type="GeneID" id="36563763"/>
<dbReference type="VEuPathDB" id="FungiDB:C7M61_000370"/>
<name>A0A2P7YXM5_9ASCO</name>
<evidence type="ECO:0000313" key="2">
    <source>
        <dbReference type="Proteomes" id="UP000241107"/>
    </source>
</evidence>
<dbReference type="RefSeq" id="XP_024715419.1">
    <property type="nucleotide sequence ID" value="XM_024855820.1"/>
</dbReference>
<gene>
    <name evidence="1" type="ORF">C7M61_000370</name>
</gene>
<dbReference type="AlphaFoldDB" id="A0A2P7YXM5"/>
<dbReference type="Proteomes" id="UP000241107">
    <property type="component" value="Unassembled WGS sequence"/>
</dbReference>
<dbReference type="OrthoDB" id="3980520at2759"/>
<accession>A0A2P7YXM5</accession>
<organism evidence="1 2">
    <name type="scientific">Candidozyma pseudohaemuli</name>
    <dbReference type="NCBI Taxonomy" id="418784"/>
    <lineage>
        <taxon>Eukaryota</taxon>
        <taxon>Fungi</taxon>
        <taxon>Dikarya</taxon>
        <taxon>Ascomycota</taxon>
        <taxon>Saccharomycotina</taxon>
        <taxon>Pichiomycetes</taxon>
        <taxon>Metschnikowiaceae</taxon>
        <taxon>Candidozyma</taxon>
    </lineage>
</organism>
<proteinExistence type="predicted"/>
<protein>
    <submittedName>
        <fullName evidence="1">Uncharacterized protein</fullName>
    </submittedName>
</protein>
<dbReference type="EMBL" id="PYFQ01000001">
    <property type="protein sequence ID" value="PSK40720.1"/>
    <property type="molecule type" value="Genomic_DNA"/>
</dbReference>
<evidence type="ECO:0000313" key="1">
    <source>
        <dbReference type="EMBL" id="PSK40720.1"/>
    </source>
</evidence>